<comment type="caution">
    <text evidence="2">The sequence shown here is derived from an EMBL/GenBank/DDBJ whole genome shotgun (WGS) entry which is preliminary data.</text>
</comment>
<gene>
    <name evidence="2" type="ORF">AN964_22330</name>
</gene>
<keyword evidence="1" id="KW-0472">Membrane</keyword>
<organism evidence="2 3">
    <name type="scientific">Heyndrickxia shackletonii</name>
    <dbReference type="NCBI Taxonomy" id="157838"/>
    <lineage>
        <taxon>Bacteria</taxon>
        <taxon>Bacillati</taxon>
        <taxon>Bacillota</taxon>
        <taxon>Bacilli</taxon>
        <taxon>Bacillales</taxon>
        <taxon>Bacillaceae</taxon>
        <taxon>Heyndrickxia</taxon>
    </lineage>
</organism>
<feature type="transmembrane region" description="Helical" evidence="1">
    <location>
        <begin position="51"/>
        <end position="74"/>
    </location>
</feature>
<evidence type="ECO:0000313" key="3">
    <source>
        <dbReference type="Proteomes" id="UP000051888"/>
    </source>
</evidence>
<feature type="transmembrane region" description="Helical" evidence="1">
    <location>
        <begin position="7"/>
        <end position="31"/>
    </location>
</feature>
<dbReference type="EMBL" id="LJJC01000015">
    <property type="protein sequence ID" value="KQL50405.1"/>
    <property type="molecule type" value="Genomic_DNA"/>
</dbReference>
<keyword evidence="3" id="KW-1185">Reference proteome</keyword>
<protein>
    <submittedName>
        <fullName evidence="2">Uncharacterized protein</fullName>
    </submittedName>
</protein>
<dbReference type="GO" id="GO:0022904">
    <property type="term" value="P:respiratory electron transport chain"/>
    <property type="evidence" value="ECO:0007669"/>
    <property type="project" value="InterPro"/>
</dbReference>
<dbReference type="InterPro" id="IPR016174">
    <property type="entry name" value="Di-haem_cyt_TM"/>
</dbReference>
<dbReference type="Gene3D" id="1.20.810.10">
    <property type="entry name" value="Cytochrome Bc1 Complex, Chain C"/>
    <property type="match status" value="1"/>
</dbReference>
<proteinExistence type="predicted"/>
<dbReference type="AlphaFoldDB" id="A0A0Q3WQB8"/>
<dbReference type="SUPFAM" id="SSF81342">
    <property type="entry name" value="Transmembrane di-heme cytochromes"/>
    <property type="match status" value="1"/>
</dbReference>
<keyword evidence="1" id="KW-1133">Transmembrane helix</keyword>
<evidence type="ECO:0000256" key="1">
    <source>
        <dbReference type="SAM" id="Phobius"/>
    </source>
</evidence>
<dbReference type="RefSeq" id="WP_055742010.1">
    <property type="nucleotide sequence ID" value="NZ_JAAIWL010000024.1"/>
</dbReference>
<reference evidence="2 3" key="1">
    <citation type="submission" date="2015-09" db="EMBL/GenBank/DDBJ databases">
        <title>Genome sequencing project for genomic taxonomy and phylogenomics of Bacillus-like bacteria.</title>
        <authorList>
            <person name="Liu B."/>
            <person name="Wang J."/>
            <person name="Zhu Y."/>
            <person name="Liu G."/>
            <person name="Chen Q."/>
            <person name="Chen Z."/>
            <person name="Lan J."/>
            <person name="Che J."/>
            <person name="Ge C."/>
            <person name="Shi H."/>
            <person name="Pan Z."/>
            <person name="Liu X."/>
        </authorList>
    </citation>
    <scope>NUCLEOTIDE SEQUENCE [LARGE SCALE GENOMIC DNA]</scope>
    <source>
        <strain evidence="2 3">LMG 18435</strain>
    </source>
</reference>
<name>A0A0Q3WQB8_9BACI</name>
<dbReference type="InterPro" id="IPR027387">
    <property type="entry name" value="Cytb/b6-like_sf"/>
</dbReference>
<sequence>MKKYILFFGVFVSVFLVLQIFSGMLLTLFYTPSISLDGNAALSSTVEFGNINIIPTIIFAFIALAASFISTKLLSKKMG</sequence>
<keyword evidence="1" id="KW-0812">Transmembrane</keyword>
<evidence type="ECO:0000313" key="2">
    <source>
        <dbReference type="EMBL" id="KQL50405.1"/>
    </source>
</evidence>
<dbReference type="PATRIC" id="fig|157838.3.peg.4896"/>
<accession>A0A0Q3WQB8</accession>
<dbReference type="Proteomes" id="UP000051888">
    <property type="component" value="Unassembled WGS sequence"/>
</dbReference>
<dbReference type="GO" id="GO:0016020">
    <property type="term" value="C:membrane"/>
    <property type="evidence" value="ECO:0007669"/>
    <property type="project" value="InterPro"/>
</dbReference>